<dbReference type="AlphaFoldDB" id="A0AAW3EFH4"/>
<accession>A0AAW3EFH4</accession>
<dbReference type="RefSeq" id="WP_005969444.1">
    <property type="nucleotide sequence ID" value="NZ_JQHP01000008.1"/>
</dbReference>
<dbReference type="EMBL" id="JQHP01000008">
    <property type="protein sequence ID" value="KFX04522.1"/>
    <property type="molecule type" value="Genomic_DNA"/>
</dbReference>
<dbReference type="EMBL" id="JQOH01000007">
    <property type="protein sequence ID" value="KGA27542.1"/>
    <property type="molecule type" value="Genomic_DNA"/>
</dbReference>
<sequence length="126" mass="13918">MSQTICRIAWMLLFVLHSVQAEKTVARIDPFHPLNVARCQTSATLPAWRLKGVIGSGERWIGWLAQPEMGWVRLTSGEVIPPGNWSVSQLDKSGAKLVPTLREAGCDGLPDSLLLDSPFVNRPKDK</sequence>
<evidence type="ECO:0000313" key="3">
    <source>
        <dbReference type="EMBL" id="KGA27542.1"/>
    </source>
</evidence>
<dbReference type="Proteomes" id="UP000029436">
    <property type="component" value="Unassembled WGS sequence"/>
</dbReference>
<protein>
    <submittedName>
        <fullName evidence="2">HofP</fullName>
    </submittedName>
</protein>
<organism evidence="2 4">
    <name type="scientific">Pectobacterium wasabiae</name>
    <dbReference type="NCBI Taxonomy" id="55208"/>
    <lineage>
        <taxon>Bacteria</taxon>
        <taxon>Pseudomonadati</taxon>
        <taxon>Pseudomonadota</taxon>
        <taxon>Gammaproteobacteria</taxon>
        <taxon>Enterobacterales</taxon>
        <taxon>Pectobacteriaceae</taxon>
        <taxon>Pectobacterium</taxon>
    </lineage>
</organism>
<feature type="chain" id="PRO_5043397087" evidence="1">
    <location>
        <begin position="22"/>
        <end position="126"/>
    </location>
</feature>
<evidence type="ECO:0000313" key="2">
    <source>
        <dbReference type="EMBL" id="KFX04522.1"/>
    </source>
</evidence>
<proteinExistence type="predicted"/>
<evidence type="ECO:0000313" key="5">
    <source>
        <dbReference type="Proteomes" id="UP000029436"/>
    </source>
</evidence>
<reference evidence="4 5" key="1">
    <citation type="submission" date="2014-08" db="EMBL/GenBank/DDBJ databases">
        <title>Genome sequences of NCPPB Pectobacterium isolates.</title>
        <authorList>
            <person name="Glover R.H."/>
            <person name="Sapp M."/>
            <person name="Elphinstone J."/>
        </authorList>
    </citation>
    <scope>NUCLEOTIDE SEQUENCE [LARGE SCALE GENOMIC DNA]</scope>
    <source>
        <strain evidence="2 4">NCPPB 3701</strain>
        <strain evidence="3 5">NCPPB3702</strain>
    </source>
</reference>
<evidence type="ECO:0000256" key="1">
    <source>
        <dbReference type="SAM" id="SignalP"/>
    </source>
</evidence>
<dbReference type="InterPro" id="IPR019684">
    <property type="entry name" value="HofP"/>
</dbReference>
<keyword evidence="5" id="KW-1185">Reference proteome</keyword>
<gene>
    <name evidence="2" type="ORF">JV38_15515</name>
    <name evidence="3" type="ORF">KU73_15505</name>
</gene>
<feature type="signal peptide" evidence="1">
    <location>
        <begin position="1"/>
        <end position="21"/>
    </location>
</feature>
<dbReference type="Proteomes" id="UP000029257">
    <property type="component" value="Unassembled WGS sequence"/>
</dbReference>
<keyword evidence="1" id="KW-0732">Signal</keyword>
<name>A0AAW3EFH4_9GAMM</name>
<comment type="caution">
    <text evidence="2">The sequence shown here is derived from an EMBL/GenBank/DDBJ whole genome shotgun (WGS) entry which is preliminary data.</text>
</comment>
<evidence type="ECO:0000313" key="4">
    <source>
        <dbReference type="Proteomes" id="UP000029257"/>
    </source>
</evidence>
<dbReference type="Pfam" id="PF10748">
    <property type="entry name" value="HofP"/>
    <property type="match status" value="1"/>
</dbReference>